<feature type="domain" description="Gfo/Idh/MocA-like oxidoreductase N-terminal" evidence="3">
    <location>
        <begin position="18"/>
        <end position="137"/>
    </location>
</feature>
<dbReference type="GO" id="GO:0016491">
    <property type="term" value="F:oxidoreductase activity"/>
    <property type="evidence" value="ECO:0007669"/>
    <property type="project" value="UniProtKB-KW"/>
</dbReference>
<keyword evidence="2" id="KW-0560">Oxidoreductase</keyword>
<comment type="similarity">
    <text evidence="1">Belongs to the Gfo/Idh/MocA family.</text>
</comment>
<gene>
    <name evidence="5" type="ORF">CDD80_2014</name>
</gene>
<organism evidence="5 6">
    <name type="scientific">Ophiocordyceps camponoti-rufipedis</name>
    <dbReference type="NCBI Taxonomy" id="2004952"/>
    <lineage>
        <taxon>Eukaryota</taxon>
        <taxon>Fungi</taxon>
        <taxon>Dikarya</taxon>
        <taxon>Ascomycota</taxon>
        <taxon>Pezizomycotina</taxon>
        <taxon>Sordariomycetes</taxon>
        <taxon>Hypocreomycetidae</taxon>
        <taxon>Hypocreales</taxon>
        <taxon>Ophiocordycipitaceae</taxon>
        <taxon>Ophiocordyceps</taxon>
    </lineage>
</organism>
<sequence length="374" mass="41423">MAKPFAYRRRIMEGDAIFDVGIIGYGASAKIFHIPFIAVTPQLRLGAIVQRAPSEDNSAPRDHPNVRHYNRVDELLADADIDLVIVTTPPDSHFALTKAALEAGKHVLTEKPFVPTAAEADQLATLARDKKRLLCVYQNRRWDADFLTVRHLVANQTLGRIVDFDSHFDRYRPVVPPNWKGELELTSGGGAVFELGSHLVDQVYVLFGMPRSVHGRLLSQRRGGVDVVAPDSMTAELTYPNGMLAHIRTSVLSVETSQQRFWIRGERGSFHKLDLDPQEDQLKAGLGPTDSDYGPQDVDKMRLILVNGDGIPAEVKVPVVEAETYSGFYAALARALQSGREDQLPVQVQEVRDVLRILEAIVESAKSGRDVVFG</sequence>
<protein>
    <recommendedName>
        <fullName evidence="7">Gfo/Idh/MocA-like oxidoreductase N-terminal domain-containing protein</fullName>
    </recommendedName>
</protein>
<evidence type="ECO:0000256" key="2">
    <source>
        <dbReference type="ARBA" id="ARBA00023002"/>
    </source>
</evidence>
<dbReference type="SUPFAM" id="SSF55347">
    <property type="entry name" value="Glyceraldehyde-3-phosphate dehydrogenase-like, C-terminal domain"/>
    <property type="match status" value="1"/>
</dbReference>
<evidence type="ECO:0000259" key="4">
    <source>
        <dbReference type="Pfam" id="PF22725"/>
    </source>
</evidence>
<accession>A0A2C5XL08</accession>
<evidence type="ECO:0000313" key="6">
    <source>
        <dbReference type="Proteomes" id="UP000226431"/>
    </source>
</evidence>
<evidence type="ECO:0000256" key="1">
    <source>
        <dbReference type="ARBA" id="ARBA00010928"/>
    </source>
</evidence>
<evidence type="ECO:0000259" key="3">
    <source>
        <dbReference type="Pfam" id="PF01408"/>
    </source>
</evidence>
<dbReference type="Proteomes" id="UP000226431">
    <property type="component" value="Unassembled WGS sequence"/>
</dbReference>
<dbReference type="EMBL" id="NJES01000193">
    <property type="protein sequence ID" value="PHH75849.1"/>
    <property type="molecule type" value="Genomic_DNA"/>
</dbReference>
<name>A0A2C5XL08_9HYPO</name>
<feature type="domain" description="GFO/IDH/MocA-like oxidoreductase" evidence="4">
    <location>
        <begin position="146"/>
        <end position="270"/>
    </location>
</feature>
<dbReference type="OrthoDB" id="2129491at2759"/>
<dbReference type="InterPro" id="IPR036291">
    <property type="entry name" value="NAD(P)-bd_dom_sf"/>
</dbReference>
<dbReference type="SUPFAM" id="SSF51735">
    <property type="entry name" value="NAD(P)-binding Rossmann-fold domains"/>
    <property type="match status" value="1"/>
</dbReference>
<reference evidence="5 6" key="1">
    <citation type="submission" date="2017-06" db="EMBL/GenBank/DDBJ databases">
        <title>Ant-infecting Ophiocordyceps genomes reveal a high diversity of potential behavioral manipulation genes and a possible major role for enterotoxins.</title>
        <authorList>
            <person name="De Bekker C."/>
            <person name="Evans H.C."/>
            <person name="Brachmann A."/>
            <person name="Hughes D.P."/>
        </authorList>
    </citation>
    <scope>NUCLEOTIDE SEQUENCE [LARGE SCALE GENOMIC DNA]</scope>
    <source>
        <strain evidence="5 6">Map16</strain>
    </source>
</reference>
<dbReference type="Gene3D" id="3.30.360.10">
    <property type="entry name" value="Dihydrodipicolinate Reductase, domain 2"/>
    <property type="match status" value="1"/>
</dbReference>
<evidence type="ECO:0000313" key="5">
    <source>
        <dbReference type="EMBL" id="PHH75849.1"/>
    </source>
</evidence>
<dbReference type="AlphaFoldDB" id="A0A2C5XL08"/>
<dbReference type="InterPro" id="IPR051317">
    <property type="entry name" value="Gfo/Idh/MocA_oxidoreduct"/>
</dbReference>
<proteinExistence type="inferred from homology"/>
<dbReference type="Gene3D" id="3.40.50.720">
    <property type="entry name" value="NAD(P)-binding Rossmann-like Domain"/>
    <property type="match status" value="1"/>
</dbReference>
<comment type="caution">
    <text evidence="5">The sequence shown here is derived from an EMBL/GenBank/DDBJ whole genome shotgun (WGS) entry which is preliminary data.</text>
</comment>
<dbReference type="PANTHER" id="PTHR43708:SF5">
    <property type="entry name" value="CONSERVED EXPRESSED OXIDOREDUCTASE (EUROFUNG)-RELATED"/>
    <property type="match status" value="1"/>
</dbReference>
<dbReference type="PANTHER" id="PTHR43708">
    <property type="entry name" value="CONSERVED EXPRESSED OXIDOREDUCTASE (EUROFUNG)"/>
    <property type="match status" value="1"/>
</dbReference>
<dbReference type="Pfam" id="PF01408">
    <property type="entry name" value="GFO_IDH_MocA"/>
    <property type="match status" value="1"/>
</dbReference>
<evidence type="ECO:0008006" key="7">
    <source>
        <dbReference type="Google" id="ProtNLM"/>
    </source>
</evidence>
<dbReference type="STRING" id="2004952.A0A2C5XL08"/>
<dbReference type="Pfam" id="PF22725">
    <property type="entry name" value="GFO_IDH_MocA_C3"/>
    <property type="match status" value="1"/>
</dbReference>
<keyword evidence="6" id="KW-1185">Reference proteome</keyword>
<dbReference type="InterPro" id="IPR000683">
    <property type="entry name" value="Gfo/Idh/MocA-like_OxRdtase_N"/>
</dbReference>
<dbReference type="InterPro" id="IPR055170">
    <property type="entry name" value="GFO_IDH_MocA-like_dom"/>
</dbReference>
<dbReference type="GO" id="GO:0000166">
    <property type="term" value="F:nucleotide binding"/>
    <property type="evidence" value="ECO:0007669"/>
    <property type="project" value="InterPro"/>
</dbReference>